<proteinExistence type="predicted"/>
<dbReference type="GO" id="GO:2000042">
    <property type="term" value="P:negative regulation of double-strand break repair via homologous recombination"/>
    <property type="evidence" value="ECO:0007669"/>
    <property type="project" value="TreeGrafter"/>
</dbReference>
<keyword evidence="1" id="KW-1133">Transmembrane helix</keyword>
<dbReference type="GO" id="GO:0016607">
    <property type="term" value="C:nuclear speck"/>
    <property type="evidence" value="ECO:0007669"/>
    <property type="project" value="TreeGrafter"/>
</dbReference>
<dbReference type="GO" id="GO:0033045">
    <property type="term" value="P:regulation of sister chromatid segregation"/>
    <property type="evidence" value="ECO:0007669"/>
    <property type="project" value="TreeGrafter"/>
</dbReference>
<evidence type="ECO:0000313" key="3">
    <source>
        <dbReference type="RefSeq" id="XP_022730760.1"/>
    </source>
</evidence>
<sequence>MDYSLEALKLLCGQLKDALEIPSQNALILGGVLLQRAWLQVFFFYSFLFPFFNQISYFTFLSFFLQGVLVSNDDDDSLLLDDSTGIVELGLSGDSRQRQWKKAFDLPPPRPHSFSTAHFNFIHPTPFLYGQPCMKRQWLKAFLLF</sequence>
<dbReference type="AlphaFoldDB" id="A0A6P5XRB8"/>
<dbReference type="GO" id="GO:0005829">
    <property type="term" value="C:cytosol"/>
    <property type="evidence" value="ECO:0007669"/>
    <property type="project" value="TreeGrafter"/>
</dbReference>
<dbReference type="RefSeq" id="XP_022730760.1">
    <property type="nucleotide sequence ID" value="XM_022875025.1"/>
</dbReference>
<evidence type="ECO:0000256" key="1">
    <source>
        <dbReference type="SAM" id="Phobius"/>
    </source>
</evidence>
<dbReference type="GO" id="GO:0043007">
    <property type="term" value="P:maintenance of rDNA"/>
    <property type="evidence" value="ECO:0007669"/>
    <property type="project" value="TreeGrafter"/>
</dbReference>
<keyword evidence="1" id="KW-0812">Transmembrane</keyword>
<keyword evidence="2" id="KW-1185">Reference proteome</keyword>
<evidence type="ECO:0000313" key="2">
    <source>
        <dbReference type="Proteomes" id="UP000515121"/>
    </source>
</evidence>
<accession>A0A6P5XRB8</accession>
<dbReference type="GO" id="GO:0006281">
    <property type="term" value="P:DNA repair"/>
    <property type="evidence" value="ECO:0007669"/>
    <property type="project" value="TreeGrafter"/>
</dbReference>
<dbReference type="GeneID" id="111285537"/>
<dbReference type="OrthoDB" id="59690at2759"/>
<feature type="transmembrane region" description="Helical" evidence="1">
    <location>
        <begin position="42"/>
        <end position="65"/>
    </location>
</feature>
<dbReference type="KEGG" id="dzi:111285537"/>
<dbReference type="Proteomes" id="UP000515121">
    <property type="component" value="Unplaced"/>
</dbReference>
<keyword evidence="1" id="KW-0472">Membrane</keyword>
<gene>
    <name evidence="3" type="primary">LOC111285537</name>
</gene>
<dbReference type="PANTHER" id="PTHR33962">
    <property type="entry name" value="RECQ-MEDIATED GENOME INSTABILITY PROTEIN 2 RMI2"/>
    <property type="match status" value="1"/>
</dbReference>
<protein>
    <submittedName>
        <fullName evidence="3">Uncharacterized protein LOC111285537</fullName>
    </submittedName>
</protein>
<reference evidence="3" key="1">
    <citation type="submission" date="2025-08" db="UniProtKB">
        <authorList>
            <consortium name="RefSeq"/>
        </authorList>
    </citation>
    <scope>IDENTIFICATION</scope>
    <source>
        <tissue evidence="3">Fruit stalk</tissue>
    </source>
</reference>
<dbReference type="PANTHER" id="PTHR33962:SF1">
    <property type="entry name" value="RECQ-MEDIATED GENOME INSTABILITY PROTEIN 2"/>
    <property type="match status" value="1"/>
</dbReference>
<name>A0A6P5XRB8_DURZI</name>
<dbReference type="InterPro" id="IPR032245">
    <property type="entry name" value="RMI2"/>
</dbReference>
<organism evidence="2 3">
    <name type="scientific">Durio zibethinus</name>
    <name type="common">Durian</name>
    <dbReference type="NCBI Taxonomy" id="66656"/>
    <lineage>
        <taxon>Eukaryota</taxon>
        <taxon>Viridiplantae</taxon>
        <taxon>Streptophyta</taxon>
        <taxon>Embryophyta</taxon>
        <taxon>Tracheophyta</taxon>
        <taxon>Spermatophyta</taxon>
        <taxon>Magnoliopsida</taxon>
        <taxon>eudicotyledons</taxon>
        <taxon>Gunneridae</taxon>
        <taxon>Pentapetalae</taxon>
        <taxon>rosids</taxon>
        <taxon>malvids</taxon>
        <taxon>Malvales</taxon>
        <taxon>Malvaceae</taxon>
        <taxon>Helicteroideae</taxon>
        <taxon>Durio</taxon>
    </lineage>
</organism>